<dbReference type="CDD" id="cd02138">
    <property type="entry name" value="TdsD-like"/>
    <property type="match status" value="1"/>
</dbReference>
<dbReference type="AlphaFoldDB" id="A0A444PYU9"/>
<keyword evidence="6" id="KW-1185">Reference proteome</keyword>
<proteinExistence type="inferred from homology"/>
<evidence type="ECO:0000256" key="3">
    <source>
        <dbReference type="SAM" id="MobiDB-lite"/>
    </source>
</evidence>
<feature type="region of interest" description="Disordered" evidence="3">
    <location>
        <begin position="1"/>
        <end position="33"/>
    </location>
</feature>
<dbReference type="Gene3D" id="3.40.109.10">
    <property type="entry name" value="NADH Oxidase"/>
    <property type="match status" value="1"/>
</dbReference>
<dbReference type="InterPro" id="IPR029479">
    <property type="entry name" value="Nitroreductase"/>
</dbReference>
<dbReference type="Proteomes" id="UP000288547">
    <property type="component" value="Unassembled WGS sequence"/>
</dbReference>
<dbReference type="OrthoDB" id="9802510at2"/>
<sequence length="223" mass="24131">MVPSRVATTEDDEVRSSSDRQEAQTVSITTTSPDRLADTRVPISDVIAARWSPRSFDATAEIDETALLSALEAARWAASASNTQPWRFIVGRRGSETYRLISENLLGFNAAWASTAAALVVNIAEAETADGTPLRWAEYDLGQAAATFALQAHKNGLVTHPMGGFDVDGIRRAFGLDQRFVPVTVTAVGVIGSPEALESEVLRSRETAPRVRKSFEEVVLIDN</sequence>
<feature type="domain" description="Nitroreductase" evidence="4">
    <location>
        <begin position="126"/>
        <end position="189"/>
    </location>
</feature>
<dbReference type="Pfam" id="PF00881">
    <property type="entry name" value="Nitroreductase"/>
    <property type="match status" value="2"/>
</dbReference>
<dbReference type="PANTHER" id="PTHR43673">
    <property type="entry name" value="NAD(P)H NITROREDUCTASE YDGI-RELATED"/>
    <property type="match status" value="1"/>
</dbReference>
<reference evidence="5 6" key="1">
    <citation type="submission" date="2018-12" db="EMBL/GenBank/DDBJ databases">
        <authorList>
            <person name="Li F."/>
        </authorList>
    </citation>
    <scope>NUCLEOTIDE SEQUENCE [LARGE SCALE GENOMIC DNA]</scope>
    <source>
        <strain evidence="5 6">11W25H-1</strain>
    </source>
</reference>
<evidence type="ECO:0000313" key="5">
    <source>
        <dbReference type="EMBL" id="RWZ53070.1"/>
    </source>
</evidence>
<evidence type="ECO:0000256" key="2">
    <source>
        <dbReference type="ARBA" id="ARBA00023002"/>
    </source>
</evidence>
<comment type="caution">
    <text evidence="5">The sequence shown here is derived from an EMBL/GenBank/DDBJ whole genome shotgun (WGS) entry which is preliminary data.</text>
</comment>
<dbReference type="SUPFAM" id="SSF55469">
    <property type="entry name" value="FMN-dependent nitroreductase-like"/>
    <property type="match status" value="1"/>
</dbReference>
<protein>
    <submittedName>
        <fullName evidence="5">Nitroreductase</fullName>
    </submittedName>
</protein>
<gene>
    <name evidence="5" type="ORF">ELQ90_03860</name>
</gene>
<comment type="similarity">
    <text evidence="1">Belongs to the nitroreductase family.</text>
</comment>
<evidence type="ECO:0000313" key="6">
    <source>
        <dbReference type="Proteomes" id="UP000288547"/>
    </source>
</evidence>
<dbReference type="GO" id="GO:0016491">
    <property type="term" value="F:oxidoreductase activity"/>
    <property type="evidence" value="ECO:0007669"/>
    <property type="project" value="UniProtKB-KW"/>
</dbReference>
<accession>A0A444PYU9</accession>
<dbReference type="PANTHER" id="PTHR43673:SF10">
    <property type="entry name" value="NADH DEHYDROGENASE_NAD(P)H NITROREDUCTASE XCC3605-RELATED"/>
    <property type="match status" value="1"/>
</dbReference>
<keyword evidence="2" id="KW-0560">Oxidoreductase</keyword>
<name>A0A444PYU9_9MICO</name>
<organism evidence="5 6">
    <name type="scientific">Labedella phragmitis</name>
    <dbReference type="NCBI Taxonomy" id="2498849"/>
    <lineage>
        <taxon>Bacteria</taxon>
        <taxon>Bacillati</taxon>
        <taxon>Actinomycetota</taxon>
        <taxon>Actinomycetes</taxon>
        <taxon>Micrococcales</taxon>
        <taxon>Microbacteriaceae</taxon>
        <taxon>Labedella</taxon>
    </lineage>
</organism>
<feature type="compositionally biased region" description="Polar residues" evidence="3">
    <location>
        <begin position="23"/>
        <end position="33"/>
    </location>
</feature>
<evidence type="ECO:0000259" key="4">
    <source>
        <dbReference type="Pfam" id="PF00881"/>
    </source>
</evidence>
<dbReference type="EMBL" id="RZNB01000001">
    <property type="protein sequence ID" value="RWZ53070.1"/>
    <property type="molecule type" value="Genomic_DNA"/>
</dbReference>
<evidence type="ECO:0000256" key="1">
    <source>
        <dbReference type="ARBA" id="ARBA00007118"/>
    </source>
</evidence>
<feature type="domain" description="Nitroreductase" evidence="4">
    <location>
        <begin position="47"/>
        <end position="102"/>
    </location>
</feature>
<dbReference type="InterPro" id="IPR000415">
    <property type="entry name" value="Nitroreductase-like"/>
</dbReference>